<dbReference type="AlphaFoldDB" id="A0A2W1NDB5"/>
<dbReference type="CDD" id="cd02503">
    <property type="entry name" value="MobA"/>
    <property type="match status" value="1"/>
</dbReference>
<protein>
    <recommendedName>
        <fullName evidence="8">Probable molybdenum cofactor guanylyltransferase</fullName>
        <shortName evidence="8">MoCo guanylyltransferase</shortName>
        <ecNumber evidence="8">2.7.7.77</ecNumber>
    </recommendedName>
    <alternativeName>
        <fullName evidence="8">GTP:molybdopterin guanylyltransferase</fullName>
    </alternativeName>
    <alternativeName>
        <fullName evidence="8">Mo-MPT guanylyltransferase</fullName>
    </alternativeName>
    <alternativeName>
        <fullName evidence="8">Molybdopterin guanylyltransferase</fullName>
    </alternativeName>
    <alternativeName>
        <fullName evidence="8">Molybdopterin-guanine dinucleotide synthase</fullName>
        <shortName evidence="8">MGD synthase</shortName>
    </alternativeName>
</protein>
<comment type="similarity">
    <text evidence="8">Belongs to the MobA family.</text>
</comment>
<accession>A0A2W1NDB5</accession>
<evidence type="ECO:0000313" key="10">
    <source>
        <dbReference type="EMBL" id="PZE17103.1"/>
    </source>
</evidence>
<dbReference type="PANTHER" id="PTHR19136:SF81">
    <property type="entry name" value="MOLYBDENUM COFACTOR GUANYLYLTRANSFERASE"/>
    <property type="match status" value="1"/>
</dbReference>
<dbReference type="Proteomes" id="UP000249248">
    <property type="component" value="Unassembled WGS sequence"/>
</dbReference>
<dbReference type="GO" id="GO:0006777">
    <property type="term" value="P:Mo-molybdopterin cofactor biosynthetic process"/>
    <property type="evidence" value="ECO:0007669"/>
    <property type="project" value="UniProtKB-KW"/>
</dbReference>
<keyword evidence="11" id="KW-1185">Reference proteome</keyword>
<feature type="domain" description="MobA-like NTP transferase" evidence="9">
    <location>
        <begin position="7"/>
        <end position="156"/>
    </location>
</feature>
<keyword evidence="3 8" id="KW-0479">Metal-binding</keyword>
<dbReference type="RefSeq" id="WP_111063227.1">
    <property type="nucleotide sequence ID" value="NZ_JBHUCU010000032.1"/>
</dbReference>
<feature type="binding site" evidence="8">
    <location>
        <begin position="10"/>
        <end position="12"/>
    </location>
    <ligand>
        <name>GTP</name>
        <dbReference type="ChEBI" id="CHEBI:37565"/>
    </ligand>
</feature>
<feature type="binding site" evidence="8">
    <location>
        <position position="95"/>
    </location>
    <ligand>
        <name>Mg(2+)</name>
        <dbReference type="ChEBI" id="CHEBI:18420"/>
    </ligand>
</feature>
<dbReference type="HAMAP" id="MF_00316">
    <property type="entry name" value="MobA"/>
    <property type="match status" value="1"/>
</dbReference>
<evidence type="ECO:0000256" key="8">
    <source>
        <dbReference type="HAMAP-Rule" id="MF_00316"/>
    </source>
</evidence>
<organism evidence="10 11">
    <name type="scientific">Putridiphycobacter roseus</name>
    <dbReference type="NCBI Taxonomy" id="2219161"/>
    <lineage>
        <taxon>Bacteria</taxon>
        <taxon>Pseudomonadati</taxon>
        <taxon>Bacteroidota</taxon>
        <taxon>Flavobacteriia</taxon>
        <taxon>Flavobacteriales</taxon>
        <taxon>Crocinitomicaceae</taxon>
        <taxon>Putridiphycobacter</taxon>
    </lineage>
</organism>
<feature type="binding site" evidence="8">
    <location>
        <position position="22"/>
    </location>
    <ligand>
        <name>GTP</name>
        <dbReference type="ChEBI" id="CHEBI:37565"/>
    </ligand>
</feature>
<gene>
    <name evidence="8" type="primary">mobA</name>
    <name evidence="10" type="ORF">DNU06_10190</name>
</gene>
<dbReference type="GO" id="GO:0046872">
    <property type="term" value="F:metal ion binding"/>
    <property type="evidence" value="ECO:0007669"/>
    <property type="project" value="UniProtKB-KW"/>
</dbReference>
<keyword evidence="5 8" id="KW-0460">Magnesium</keyword>
<comment type="cofactor">
    <cofactor evidence="8">
        <name>Mg(2+)</name>
        <dbReference type="ChEBI" id="CHEBI:18420"/>
    </cofactor>
</comment>
<evidence type="ECO:0000256" key="5">
    <source>
        <dbReference type="ARBA" id="ARBA00022842"/>
    </source>
</evidence>
<proteinExistence type="inferred from homology"/>
<comment type="caution">
    <text evidence="8">Lacks conserved residue(s) required for the propagation of feature annotation.</text>
</comment>
<comment type="catalytic activity">
    <reaction evidence="8">
        <text>Mo-molybdopterin + GTP + H(+) = Mo-molybdopterin guanine dinucleotide + diphosphate</text>
        <dbReference type="Rhea" id="RHEA:34243"/>
        <dbReference type="ChEBI" id="CHEBI:15378"/>
        <dbReference type="ChEBI" id="CHEBI:33019"/>
        <dbReference type="ChEBI" id="CHEBI:37565"/>
        <dbReference type="ChEBI" id="CHEBI:71302"/>
        <dbReference type="ChEBI" id="CHEBI:71310"/>
        <dbReference type="EC" id="2.7.7.77"/>
    </reaction>
</comment>
<evidence type="ECO:0000313" key="11">
    <source>
        <dbReference type="Proteomes" id="UP000249248"/>
    </source>
</evidence>
<feature type="binding site" evidence="8">
    <location>
        <position position="95"/>
    </location>
    <ligand>
        <name>GTP</name>
        <dbReference type="ChEBI" id="CHEBI:37565"/>
    </ligand>
</feature>
<dbReference type="PANTHER" id="PTHR19136">
    <property type="entry name" value="MOLYBDENUM COFACTOR GUANYLYLTRANSFERASE"/>
    <property type="match status" value="1"/>
</dbReference>
<dbReference type="GO" id="GO:0005525">
    <property type="term" value="F:GTP binding"/>
    <property type="evidence" value="ECO:0007669"/>
    <property type="project" value="UniProtKB-UniRule"/>
</dbReference>
<sequence length="188" mass="20930">MNPAFGVIILAGGNSSRMGKDKGLIEVGGIPIVQLVTNRLKEEFQHIFIISNNQAYAAFGFPTYPDLITNIGPLGGLYTGLTISPFDKNVFLSCDTPNVLNQTIHQLLAASVVAQTTVVKSKKVHPLIGVYHQKDRKAIKEQIERKDYKLMHLLKEIDAKELDLSAVDEKEFLNLNTQTDLENFIHNK</sequence>
<keyword evidence="7 8" id="KW-0501">Molybdenum cofactor biosynthesis</keyword>
<evidence type="ECO:0000256" key="7">
    <source>
        <dbReference type="ARBA" id="ARBA00023150"/>
    </source>
</evidence>
<dbReference type="InterPro" id="IPR013482">
    <property type="entry name" value="Molybde_CF_guanTrfase"/>
</dbReference>
<evidence type="ECO:0000256" key="2">
    <source>
        <dbReference type="ARBA" id="ARBA00022679"/>
    </source>
</evidence>
<comment type="function">
    <text evidence="8">Transfers a GMP moiety from GTP to Mo-molybdopterin (Mo-MPT) cofactor (Moco or molybdenum cofactor) to form Mo-molybdopterin guanine dinucleotide (Mo-MGD) cofactor.</text>
</comment>
<dbReference type="GO" id="GO:0061603">
    <property type="term" value="F:molybdenum cofactor guanylyltransferase activity"/>
    <property type="evidence" value="ECO:0007669"/>
    <property type="project" value="UniProtKB-EC"/>
</dbReference>
<evidence type="ECO:0000256" key="1">
    <source>
        <dbReference type="ARBA" id="ARBA00022490"/>
    </source>
</evidence>
<comment type="domain">
    <text evidence="8">The N-terminal domain determines nucleotide recognition and specific binding, while the C-terminal domain determines the specific binding to the target protein.</text>
</comment>
<dbReference type="InterPro" id="IPR025877">
    <property type="entry name" value="MobA-like_NTP_Trfase"/>
</dbReference>
<keyword evidence="4 8" id="KW-0547">Nucleotide-binding</keyword>
<evidence type="ECO:0000256" key="4">
    <source>
        <dbReference type="ARBA" id="ARBA00022741"/>
    </source>
</evidence>
<dbReference type="SUPFAM" id="SSF53448">
    <property type="entry name" value="Nucleotide-diphospho-sugar transferases"/>
    <property type="match status" value="1"/>
</dbReference>
<dbReference type="GO" id="GO:0005737">
    <property type="term" value="C:cytoplasm"/>
    <property type="evidence" value="ECO:0007669"/>
    <property type="project" value="UniProtKB-SubCell"/>
</dbReference>
<comment type="subcellular location">
    <subcellularLocation>
        <location evidence="8">Cytoplasm</location>
    </subcellularLocation>
</comment>
<reference evidence="10 11" key="1">
    <citation type="submission" date="2018-06" db="EMBL/GenBank/DDBJ databases">
        <title>The draft genome sequence of Crocinitomix sp. SM1701.</title>
        <authorList>
            <person name="Zhang X."/>
        </authorList>
    </citation>
    <scope>NUCLEOTIDE SEQUENCE [LARGE SCALE GENOMIC DNA]</scope>
    <source>
        <strain evidence="10 11">SM1701</strain>
    </source>
</reference>
<evidence type="ECO:0000256" key="6">
    <source>
        <dbReference type="ARBA" id="ARBA00023134"/>
    </source>
</evidence>
<feature type="binding site" evidence="8">
    <location>
        <position position="66"/>
    </location>
    <ligand>
        <name>GTP</name>
        <dbReference type="ChEBI" id="CHEBI:37565"/>
    </ligand>
</feature>
<name>A0A2W1NDB5_9FLAO</name>
<evidence type="ECO:0000259" key="9">
    <source>
        <dbReference type="Pfam" id="PF12804"/>
    </source>
</evidence>
<dbReference type="Gene3D" id="3.90.550.10">
    <property type="entry name" value="Spore Coat Polysaccharide Biosynthesis Protein SpsA, Chain A"/>
    <property type="match status" value="1"/>
</dbReference>
<dbReference type="InterPro" id="IPR029044">
    <property type="entry name" value="Nucleotide-diphossugar_trans"/>
</dbReference>
<dbReference type="OrthoDB" id="9788394at2"/>
<comment type="caution">
    <text evidence="10">The sequence shown here is derived from an EMBL/GenBank/DDBJ whole genome shotgun (WGS) entry which is preliminary data.</text>
</comment>
<dbReference type="EMBL" id="QKSB01000005">
    <property type="protein sequence ID" value="PZE17103.1"/>
    <property type="molecule type" value="Genomic_DNA"/>
</dbReference>
<dbReference type="Pfam" id="PF12804">
    <property type="entry name" value="NTP_transf_3"/>
    <property type="match status" value="1"/>
</dbReference>
<dbReference type="EC" id="2.7.7.77" evidence="8"/>
<keyword evidence="2 8" id="KW-0808">Transferase</keyword>
<evidence type="ECO:0000256" key="3">
    <source>
        <dbReference type="ARBA" id="ARBA00022723"/>
    </source>
</evidence>
<keyword evidence="6 8" id="KW-0342">GTP-binding</keyword>
<keyword evidence="1 8" id="KW-0963">Cytoplasm</keyword>